<dbReference type="Proteomes" id="UP000178449">
    <property type="component" value="Unassembled WGS sequence"/>
</dbReference>
<dbReference type="PANTHER" id="PTHR35303">
    <property type="entry name" value="OS02G0197800 PROTEIN"/>
    <property type="match status" value="1"/>
</dbReference>
<accession>A0A1F6GB97</accession>
<proteinExistence type="predicted"/>
<reference evidence="4 5" key="1">
    <citation type="journal article" date="2016" name="Nat. Commun.">
        <title>Thousands of microbial genomes shed light on interconnected biogeochemical processes in an aquifer system.</title>
        <authorList>
            <person name="Anantharaman K."/>
            <person name="Brown C.T."/>
            <person name="Hug L.A."/>
            <person name="Sharon I."/>
            <person name="Castelle C.J."/>
            <person name="Probst A.J."/>
            <person name="Thomas B.C."/>
            <person name="Singh A."/>
            <person name="Wilkins M.J."/>
            <person name="Karaoz U."/>
            <person name="Brodie E.L."/>
            <person name="Williams K.H."/>
            <person name="Hubbard S.S."/>
            <person name="Banfield J.F."/>
        </authorList>
    </citation>
    <scope>NUCLEOTIDE SEQUENCE [LARGE SCALE GENOMIC DNA]</scope>
</reference>
<keyword evidence="2" id="KW-0408">Iron</keyword>
<evidence type="ECO:0000259" key="3">
    <source>
        <dbReference type="Pfam" id="PF06155"/>
    </source>
</evidence>
<gene>
    <name evidence="4" type="ORF">A2527_07680</name>
</gene>
<dbReference type="AlphaFoldDB" id="A0A1F6GB97"/>
<name>A0A1F6GB97_9PROT</name>
<dbReference type="EMBL" id="MFNE01000024">
    <property type="protein sequence ID" value="OGG95391.1"/>
    <property type="molecule type" value="Genomic_DNA"/>
</dbReference>
<feature type="domain" description="Gamma-butyrobetaine hydroxylase-like N-terminal" evidence="3">
    <location>
        <begin position="17"/>
        <end position="96"/>
    </location>
</feature>
<comment type="caution">
    <text evidence="4">The sequence shown here is derived from an EMBL/GenBank/DDBJ whole genome shotgun (WGS) entry which is preliminary data.</text>
</comment>
<keyword evidence="1" id="KW-0479">Metal-binding</keyword>
<evidence type="ECO:0000313" key="5">
    <source>
        <dbReference type="Proteomes" id="UP000178449"/>
    </source>
</evidence>
<dbReference type="Gene3D" id="3.30.2020.30">
    <property type="match status" value="1"/>
</dbReference>
<evidence type="ECO:0000256" key="2">
    <source>
        <dbReference type="ARBA" id="ARBA00023004"/>
    </source>
</evidence>
<dbReference type="GO" id="GO:0046872">
    <property type="term" value="F:metal ion binding"/>
    <property type="evidence" value="ECO:0007669"/>
    <property type="project" value="UniProtKB-KW"/>
</dbReference>
<evidence type="ECO:0000313" key="4">
    <source>
        <dbReference type="EMBL" id="OGG95391.1"/>
    </source>
</evidence>
<evidence type="ECO:0000256" key="1">
    <source>
        <dbReference type="ARBA" id="ARBA00022723"/>
    </source>
</evidence>
<dbReference type="Pfam" id="PF06155">
    <property type="entry name" value="GBBH-like_N"/>
    <property type="match status" value="1"/>
</dbReference>
<dbReference type="STRING" id="1817772.A2527_07680"/>
<sequence>MARMPLQFRTKEVFYDGKVNILYQDGTLARFEYFSLRCACVCASCVDEVSGEKILDDSKVAKDIHPLDSAYVGNYGLRIHWSDGHDTGIYNFRWLRESFPHESEKVN</sequence>
<organism evidence="4 5">
    <name type="scientific">Candidatus Lambdaproteobacteria bacterium RIFOXYD2_FULL_50_16</name>
    <dbReference type="NCBI Taxonomy" id="1817772"/>
    <lineage>
        <taxon>Bacteria</taxon>
        <taxon>Pseudomonadati</taxon>
        <taxon>Pseudomonadota</taxon>
        <taxon>Candidatus Lambdaproteobacteria</taxon>
    </lineage>
</organism>
<dbReference type="InterPro" id="IPR038492">
    <property type="entry name" value="GBBH-like_N_sf"/>
</dbReference>
<protein>
    <recommendedName>
        <fullName evidence="3">Gamma-butyrobetaine hydroxylase-like N-terminal domain-containing protein</fullName>
    </recommendedName>
</protein>
<dbReference type="InterPro" id="IPR010376">
    <property type="entry name" value="GBBH-like_N"/>
</dbReference>